<dbReference type="RefSeq" id="WP_209840137.1">
    <property type="nucleotide sequence ID" value="NZ_JAGGJP010000006.1"/>
</dbReference>
<comment type="caution">
    <text evidence="2">The sequence shown here is derived from an EMBL/GenBank/DDBJ whole genome shotgun (WGS) entry which is preliminary data.</text>
</comment>
<evidence type="ECO:0000313" key="3">
    <source>
        <dbReference type="Proteomes" id="UP001596056"/>
    </source>
</evidence>
<sequence length="310" mass="31679">MASGFFALLDDVAAIAKMAAASLDDVSAQAVKASGKAAGIVIDDTAVTPRYVIGIAAERELSIIWRIALGSLRNKLLLILPGALILAEFLPWLVTPILMAGGAYLCFEGAEKVVERLHPHAAHAEDLEAAGSAEELEARKVSGAIRTDLVLSTEIMVIALATIEASSLLTRAAALALAGVAITVGVYGVVALIVKADDIGAAVARRHTGALHRLGCGLVRGMPRVLAVLSVAGVLAMLWVGGGFLLHGLESFGVEAPEHLIETIAEAAARLAGPIAPIVAWLVGAVGAAVVGLAVGLVLVATLGLVRRMA</sequence>
<gene>
    <name evidence="2" type="ORF">ACFPOC_08550</name>
</gene>
<accession>A0ABW0SC11</accession>
<keyword evidence="1" id="KW-0472">Membrane</keyword>
<evidence type="ECO:0000313" key="2">
    <source>
        <dbReference type="EMBL" id="MFC5566469.1"/>
    </source>
</evidence>
<dbReference type="EMBL" id="JBHSNA010000005">
    <property type="protein sequence ID" value="MFC5566469.1"/>
    <property type="molecule type" value="Genomic_DNA"/>
</dbReference>
<dbReference type="Pfam" id="PF05661">
    <property type="entry name" value="DUF808"/>
    <property type="match status" value="1"/>
</dbReference>
<feature type="transmembrane region" description="Helical" evidence="1">
    <location>
        <begin position="172"/>
        <end position="194"/>
    </location>
</feature>
<feature type="transmembrane region" description="Helical" evidence="1">
    <location>
        <begin position="278"/>
        <end position="306"/>
    </location>
</feature>
<feature type="transmembrane region" description="Helical" evidence="1">
    <location>
        <begin position="76"/>
        <end position="94"/>
    </location>
</feature>
<evidence type="ECO:0000256" key="1">
    <source>
        <dbReference type="SAM" id="Phobius"/>
    </source>
</evidence>
<dbReference type="PIRSF" id="PIRSF016660">
    <property type="entry name" value="YedI"/>
    <property type="match status" value="1"/>
</dbReference>
<proteinExistence type="predicted"/>
<dbReference type="PANTHER" id="PTHR30503:SF3">
    <property type="entry name" value="INNER MEMBRANE PROTEIN YEDI"/>
    <property type="match status" value="1"/>
</dbReference>
<feature type="transmembrane region" description="Helical" evidence="1">
    <location>
        <begin position="225"/>
        <end position="246"/>
    </location>
</feature>
<keyword evidence="1" id="KW-1133">Transmembrane helix</keyword>
<organism evidence="2 3">
    <name type="scientific">Rubellimicrobium aerolatum</name>
    <dbReference type="NCBI Taxonomy" id="490979"/>
    <lineage>
        <taxon>Bacteria</taxon>
        <taxon>Pseudomonadati</taxon>
        <taxon>Pseudomonadota</taxon>
        <taxon>Alphaproteobacteria</taxon>
        <taxon>Rhodobacterales</taxon>
        <taxon>Roseobacteraceae</taxon>
        <taxon>Rubellimicrobium</taxon>
    </lineage>
</organism>
<dbReference type="PANTHER" id="PTHR30503">
    <property type="entry name" value="INNER MEMBRANE PROTEIN YEDI"/>
    <property type="match status" value="1"/>
</dbReference>
<dbReference type="Proteomes" id="UP001596056">
    <property type="component" value="Unassembled WGS sequence"/>
</dbReference>
<reference evidence="3" key="1">
    <citation type="journal article" date="2019" name="Int. J. Syst. Evol. Microbiol.">
        <title>The Global Catalogue of Microorganisms (GCM) 10K type strain sequencing project: providing services to taxonomists for standard genome sequencing and annotation.</title>
        <authorList>
            <consortium name="The Broad Institute Genomics Platform"/>
            <consortium name="The Broad Institute Genome Sequencing Center for Infectious Disease"/>
            <person name="Wu L."/>
            <person name="Ma J."/>
        </authorList>
    </citation>
    <scope>NUCLEOTIDE SEQUENCE [LARGE SCALE GENOMIC DNA]</scope>
    <source>
        <strain evidence="3">KACC 11588</strain>
    </source>
</reference>
<name>A0ABW0SC11_9RHOB</name>
<protein>
    <submittedName>
        <fullName evidence="2">DUF808 domain-containing protein</fullName>
    </submittedName>
</protein>
<dbReference type="InterPro" id="IPR008526">
    <property type="entry name" value="YedI"/>
</dbReference>
<keyword evidence="3" id="KW-1185">Reference proteome</keyword>
<keyword evidence="1" id="KW-0812">Transmembrane</keyword>